<sequence>MEKSNNLDESYIKNLKSKVWELLKKGEVEEADKIFSTELDIHEIMGTWNWLHKILIEPEDTNPISIEYLIKKGVNPILKDEYNM</sequence>
<reference evidence="1" key="1">
    <citation type="submission" date="2013-10" db="EMBL/GenBank/DDBJ databases">
        <title>The Genome Sequence of Fusobacterium nucleatum CTI-6.</title>
        <authorList>
            <consortium name="The Broad Institute Genomics Platform"/>
            <person name="Earl A."/>
            <person name="Ward D."/>
            <person name="Feldgarden M."/>
            <person name="Gevers D."/>
            <person name="Kostic A."/>
            <person name="Garrett W."/>
            <person name="Young S.K."/>
            <person name="Zeng Q."/>
            <person name="Gargeya S."/>
            <person name="Fitzgerald M."/>
            <person name="Abouelleil A."/>
            <person name="Alvarado L."/>
            <person name="Berlin A.M."/>
            <person name="Chapman S.B."/>
            <person name="Gainer-Dewar J."/>
            <person name="Goldberg J."/>
            <person name="Gnerre S."/>
            <person name="Griggs A."/>
            <person name="Gujja S."/>
            <person name="Hansen M."/>
            <person name="Howarth C."/>
            <person name="Imamovic A."/>
            <person name="Ireland A."/>
            <person name="Larimer J."/>
            <person name="McCowan C."/>
            <person name="Murphy C."/>
            <person name="Pearson M."/>
            <person name="Poon T.W."/>
            <person name="Priest M."/>
            <person name="Roberts A."/>
            <person name="Saif S."/>
            <person name="Shea T."/>
            <person name="Sykes S."/>
            <person name="Wortman J."/>
            <person name="Nusbaum C."/>
            <person name="Birren B."/>
        </authorList>
    </citation>
    <scope>NUCLEOTIDE SEQUENCE [LARGE SCALE GENOMIC DNA]</scope>
    <source>
        <strain evidence="1">CTI-6</strain>
    </source>
</reference>
<evidence type="ECO:0000313" key="1">
    <source>
        <dbReference type="EMBL" id="ERT46270.1"/>
    </source>
</evidence>
<feature type="non-terminal residue" evidence="1">
    <location>
        <position position="84"/>
    </location>
</feature>
<dbReference type="EMBL" id="AXNV01000028">
    <property type="protein sequence ID" value="ERT46270.1"/>
    <property type="molecule type" value="Genomic_DNA"/>
</dbReference>
<name>U7TPH4_FUSNU</name>
<dbReference type="AlphaFoldDB" id="U7TPH4"/>
<comment type="caution">
    <text evidence="1">The sequence shown here is derived from an EMBL/GenBank/DDBJ whole genome shotgun (WGS) entry which is preliminary data.</text>
</comment>
<organism evidence="1">
    <name type="scientific">Fusobacterium nucleatum CTI-6</name>
    <dbReference type="NCBI Taxonomy" id="1316587"/>
    <lineage>
        <taxon>Bacteria</taxon>
        <taxon>Fusobacteriati</taxon>
        <taxon>Fusobacteriota</taxon>
        <taxon>Fusobacteriia</taxon>
        <taxon>Fusobacteriales</taxon>
        <taxon>Fusobacteriaceae</taxon>
        <taxon>Fusobacterium</taxon>
    </lineage>
</organism>
<accession>U7TPH4</accession>
<proteinExistence type="predicted"/>
<protein>
    <submittedName>
        <fullName evidence="1">Uncharacterized protein</fullName>
    </submittedName>
</protein>
<gene>
    <name evidence="1" type="ORF">HMPREF1767_02103</name>
</gene>